<evidence type="ECO:0000313" key="2">
    <source>
        <dbReference type="EMBL" id="MVZ62589.1"/>
    </source>
</evidence>
<organism evidence="2 3">
    <name type="scientific">Sphingobacterium humi</name>
    <dbReference type="NCBI Taxonomy" id="1796905"/>
    <lineage>
        <taxon>Bacteria</taxon>
        <taxon>Pseudomonadati</taxon>
        <taxon>Bacteroidota</taxon>
        <taxon>Sphingobacteriia</taxon>
        <taxon>Sphingobacteriales</taxon>
        <taxon>Sphingobacteriaceae</taxon>
        <taxon>Sphingobacterium</taxon>
    </lineage>
</organism>
<feature type="signal peptide" evidence="1">
    <location>
        <begin position="1"/>
        <end position="18"/>
    </location>
</feature>
<evidence type="ECO:0000313" key="3">
    <source>
        <dbReference type="Proteomes" id="UP000435036"/>
    </source>
</evidence>
<dbReference type="RefSeq" id="WP_160369315.1">
    <property type="nucleotide sequence ID" value="NZ_WSQA01000007.1"/>
</dbReference>
<protein>
    <submittedName>
        <fullName evidence="2">DUF4302 domain-containing protein</fullName>
    </submittedName>
</protein>
<name>A0A6N8L0Q7_9SPHI</name>
<dbReference type="EMBL" id="WSQA01000007">
    <property type="protein sequence ID" value="MVZ62589.1"/>
    <property type="molecule type" value="Genomic_DNA"/>
</dbReference>
<feature type="chain" id="PRO_5027092911" evidence="1">
    <location>
        <begin position="19"/>
        <end position="429"/>
    </location>
</feature>
<dbReference type="OrthoDB" id="707849at2"/>
<keyword evidence="3" id="KW-1185">Reference proteome</keyword>
<accession>A0A6N8L0Q7</accession>
<dbReference type="AlphaFoldDB" id="A0A6N8L0Q7"/>
<dbReference type="Proteomes" id="UP000435036">
    <property type="component" value="Unassembled WGS sequence"/>
</dbReference>
<reference evidence="2 3" key="1">
    <citation type="submission" date="2019-12" db="EMBL/GenBank/DDBJ databases">
        <authorList>
            <person name="Dong K."/>
        </authorList>
    </citation>
    <scope>NUCLEOTIDE SEQUENCE [LARGE SCALE GENOMIC DNA]</scope>
    <source>
        <strain evidence="2 3">JCM 31225</strain>
    </source>
</reference>
<comment type="caution">
    <text evidence="2">The sequence shown here is derived from an EMBL/GenBank/DDBJ whole genome shotgun (WGS) entry which is preliminary data.</text>
</comment>
<dbReference type="Pfam" id="PF14135">
    <property type="entry name" value="DUF4302"/>
    <property type="match status" value="1"/>
</dbReference>
<dbReference type="PROSITE" id="PS51257">
    <property type="entry name" value="PROKAR_LIPOPROTEIN"/>
    <property type="match status" value="1"/>
</dbReference>
<gene>
    <name evidence="2" type="ORF">GQF63_11185</name>
</gene>
<dbReference type="InterPro" id="IPR025396">
    <property type="entry name" value="DUF4302"/>
</dbReference>
<keyword evidence="1" id="KW-0732">Signal</keyword>
<sequence length="429" mass="48669">MKRLIYSIVLFICCSLTACQTKNDFKGLRPDVKLQEQLDAYSEQLSAAENGWIAYLFPKSGGGYTFKMKFNTENRVNMYADLNANTASTAMESSYRLKATQVPSLFFDTYTYMHLLSDPNPQVAGGIAGKGRYADFEFSILKVSQDSIQLKGNLNGSELLLVRATAQQGDEFIQQVYHYNQQHLSKFDQFNYYYNKVSFGGHSFQFTLNRQLHTVSFRGIGAQDSIRFISEFAVTANGIQLKTPFQIGPSSYQTLTNFNLNTPLGAGTFLIGTENAELKNQAAPLSRYPMDATHMYIAKYQYYSPTGFFYKGVEDVLHLQDIKGYAGLQFIPRRYIDGTDVFYLLYNNGQNYFGPGFKTQIDAQGVMRFTNLLGYDANNASTVTDELYNKVQQMTQQILRPEGFYVYRTATTGYDLVSVADSQLWIRFN</sequence>
<evidence type="ECO:0000256" key="1">
    <source>
        <dbReference type="SAM" id="SignalP"/>
    </source>
</evidence>
<proteinExistence type="predicted"/>